<evidence type="ECO:0000313" key="2">
    <source>
        <dbReference type="Proteomes" id="UP000012101"/>
    </source>
</evidence>
<name>M6FHD9_9LEPT</name>
<dbReference type="AlphaFoldDB" id="M6FHD9"/>
<gene>
    <name evidence="1" type="ORF">LEP1GSC038_3886</name>
</gene>
<evidence type="ECO:0000313" key="1">
    <source>
        <dbReference type="EMBL" id="EMM72208.1"/>
    </source>
</evidence>
<protein>
    <submittedName>
        <fullName evidence="1">Uncharacterized protein</fullName>
    </submittedName>
</protein>
<dbReference type="EMBL" id="AFJM02000042">
    <property type="protein sequence ID" value="EMM72208.1"/>
    <property type="molecule type" value="Genomic_DNA"/>
</dbReference>
<dbReference type="Proteomes" id="UP000012101">
    <property type="component" value="Unassembled WGS sequence"/>
</dbReference>
<organism evidence="1 2">
    <name type="scientific">Leptospira weilii str. 2006001855</name>
    <dbReference type="NCBI Taxonomy" id="996804"/>
    <lineage>
        <taxon>Bacteria</taxon>
        <taxon>Pseudomonadati</taxon>
        <taxon>Spirochaetota</taxon>
        <taxon>Spirochaetia</taxon>
        <taxon>Leptospirales</taxon>
        <taxon>Leptospiraceae</taxon>
        <taxon>Leptospira</taxon>
    </lineage>
</organism>
<comment type="caution">
    <text evidence="1">The sequence shown here is derived from an EMBL/GenBank/DDBJ whole genome shotgun (WGS) entry which is preliminary data.</text>
</comment>
<accession>M6FHD9</accession>
<proteinExistence type="predicted"/>
<sequence length="53" mass="6550">MNFINFHRYVFSLDCESVHPKFFPKEFFSPLYFPFVLRESNFKTSFPKTHFCF</sequence>
<reference evidence="1 2" key="1">
    <citation type="submission" date="2013-01" db="EMBL/GenBank/DDBJ databases">
        <authorList>
            <person name="Harkins D.M."/>
            <person name="Durkin A.S."/>
            <person name="Brinkac L.M."/>
            <person name="Haft D.H."/>
            <person name="Selengut J.D."/>
            <person name="Sanka R."/>
            <person name="DePew J."/>
            <person name="Purushe J."/>
            <person name="Hospenthal D.R."/>
            <person name="Murray C.K."/>
            <person name="Pimentel G."/>
            <person name="Wasfy M."/>
            <person name="Vinetz J.M."/>
            <person name="Sutton G.G."/>
            <person name="Nierman W.C."/>
            <person name="Fouts D.E."/>
        </authorList>
    </citation>
    <scope>NUCLEOTIDE SEQUENCE [LARGE SCALE GENOMIC DNA]</scope>
    <source>
        <strain evidence="1 2">2006001855</strain>
    </source>
</reference>